<comment type="caution">
    <text evidence="2">The sequence shown here is derived from an EMBL/GenBank/DDBJ whole genome shotgun (WGS) entry which is preliminary data.</text>
</comment>
<accession>A0ABC8TDK6</accession>
<proteinExistence type="predicted"/>
<dbReference type="Proteomes" id="UP001642360">
    <property type="component" value="Unassembled WGS sequence"/>
</dbReference>
<feature type="compositionally biased region" description="Low complexity" evidence="1">
    <location>
        <begin position="13"/>
        <end position="25"/>
    </location>
</feature>
<reference evidence="2 3" key="1">
    <citation type="submission" date="2024-02" db="EMBL/GenBank/DDBJ databases">
        <authorList>
            <person name="Vignale AGUSTIN F."/>
            <person name="Sosa J E."/>
            <person name="Modenutti C."/>
        </authorList>
    </citation>
    <scope>NUCLEOTIDE SEQUENCE [LARGE SCALE GENOMIC DNA]</scope>
</reference>
<dbReference type="EMBL" id="CAUOFW020004847">
    <property type="protein sequence ID" value="CAK9167507.1"/>
    <property type="molecule type" value="Genomic_DNA"/>
</dbReference>
<feature type="region of interest" description="Disordered" evidence="1">
    <location>
        <begin position="1"/>
        <end position="33"/>
    </location>
</feature>
<name>A0ABC8TDK6_9AQUA</name>
<evidence type="ECO:0000256" key="1">
    <source>
        <dbReference type="SAM" id="MobiDB-lite"/>
    </source>
</evidence>
<evidence type="ECO:0000313" key="3">
    <source>
        <dbReference type="Proteomes" id="UP001642360"/>
    </source>
</evidence>
<protein>
    <submittedName>
        <fullName evidence="2">Uncharacterized protein</fullName>
    </submittedName>
</protein>
<evidence type="ECO:0000313" key="2">
    <source>
        <dbReference type="EMBL" id="CAK9167507.1"/>
    </source>
</evidence>
<dbReference type="AlphaFoldDB" id="A0ABC8TDK6"/>
<organism evidence="2 3">
    <name type="scientific">Ilex paraguariensis</name>
    <name type="common">yerba mate</name>
    <dbReference type="NCBI Taxonomy" id="185542"/>
    <lineage>
        <taxon>Eukaryota</taxon>
        <taxon>Viridiplantae</taxon>
        <taxon>Streptophyta</taxon>
        <taxon>Embryophyta</taxon>
        <taxon>Tracheophyta</taxon>
        <taxon>Spermatophyta</taxon>
        <taxon>Magnoliopsida</taxon>
        <taxon>eudicotyledons</taxon>
        <taxon>Gunneridae</taxon>
        <taxon>Pentapetalae</taxon>
        <taxon>asterids</taxon>
        <taxon>campanulids</taxon>
        <taxon>Aquifoliales</taxon>
        <taxon>Aquifoliaceae</taxon>
        <taxon>Ilex</taxon>
    </lineage>
</organism>
<gene>
    <name evidence="2" type="ORF">ILEXP_LOCUS36783</name>
</gene>
<keyword evidence="3" id="KW-1185">Reference proteome</keyword>
<sequence length="102" mass="11816">PMFNKRENKVYMSSSSTRASSLTRSVLHREEGKKIDENGQGKWSFKGDNEVDNLLILPKCYFITIVEGRNELAELTEMFKKDMAIVDGRRNDTKDMKLKIEL</sequence>
<feature type="non-terminal residue" evidence="2">
    <location>
        <position position="1"/>
    </location>
</feature>